<dbReference type="AlphaFoldDB" id="A0A1C5K307"/>
<accession>A0A1C5K307</accession>
<evidence type="ECO:0000313" key="3">
    <source>
        <dbReference type="Proteomes" id="UP000198221"/>
    </source>
</evidence>
<keyword evidence="1" id="KW-0812">Transmembrane</keyword>
<evidence type="ECO:0008006" key="4">
    <source>
        <dbReference type="Google" id="ProtNLM"/>
    </source>
</evidence>
<feature type="transmembrane region" description="Helical" evidence="1">
    <location>
        <begin position="56"/>
        <end position="77"/>
    </location>
</feature>
<evidence type="ECO:0000313" key="2">
    <source>
        <dbReference type="EMBL" id="SCG77204.1"/>
    </source>
</evidence>
<dbReference type="EMBL" id="LT607754">
    <property type="protein sequence ID" value="SCG77204.1"/>
    <property type="molecule type" value="Genomic_DNA"/>
</dbReference>
<keyword evidence="1" id="KW-1133">Transmembrane helix</keyword>
<feature type="transmembrane region" description="Helical" evidence="1">
    <location>
        <begin position="171"/>
        <end position="193"/>
    </location>
</feature>
<keyword evidence="3" id="KW-1185">Reference proteome</keyword>
<dbReference type="Proteomes" id="UP000198221">
    <property type="component" value="Chromosome I"/>
</dbReference>
<feature type="transmembrane region" description="Helical" evidence="1">
    <location>
        <begin position="136"/>
        <end position="159"/>
    </location>
</feature>
<feature type="transmembrane region" description="Helical" evidence="1">
    <location>
        <begin position="199"/>
        <end position="223"/>
    </location>
</feature>
<gene>
    <name evidence="2" type="ORF">GA0070613_6177</name>
</gene>
<dbReference type="RefSeq" id="WP_157746582.1">
    <property type="nucleotide sequence ID" value="NZ_LT607754.1"/>
</dbReference>
<reference evidence="3" key="1">
    <citation type="submission" date="2016-06" db="EMBL/GenBank/DDBJ databases">
        <authorList>
            <person name="Varghese N."/>
            <person name="Submissions Spin"/>
        </authorList>
    </citation>
    <scope>NUCLEOTIDE SEQUENCE [LARGE SCALE GENOMIC DNA]</scope>
    <source>
        <strain evidence="3">DSM 43819</strain>
    </source>
</reference>
<sequence length="240" mass="24810">MTTETNRAEGRLSPAMLGSAALGFLVLVVLQNVLHGVLGPSQQASGADLSALTHEHAWMVHLFAVTYVLGLPALLLFSTNIGAWCRRRNPAAAPWGRLGAAASIVVAALFAIVNVVQVTMVAARDELVAAPALASVLWTFHNAVFTFNMAAVGVTLFALGRAATLARLVPAWMSPTSAAGAALLIVAAMPAVAVTNGSFWFAVGATGFAVWLLFLAVAGVSLLRRPRVDAEETGLVGATA</sequence>
<evidence type="ECO:0000256" key="1">
    <source>
        <dbReference type="SAM" id="Phobius"/>
    </source>
</evidence>
<feature type="transmembrane region" description="Helical" evidence="1">
    <location>
        <begin position="98"/>
        <end position="116"/>
    </location>
</feature>
<protein>
    <recommendedName>
        <fullName evidence="4">DUF4386 family protein</fullName>
    </recommendedName>
</protein>
<organism evidence="2 3">
    <name type="scientific">Micromonospora inositola</name>
    <dbReference type="NCBI Taxonomy" id="47865"/>
    <lineage>
        <taxon>Bacteria</taxon>
        <taxon>Bacillati</taxon>
        <taxon>Actinomycetota</taxon>
        <taxon>Actinomycetes</taxon>
        <taxon>Micromonosporales</taxon>
        <taxon>Micromonosporaceae</taxon>
        <taxon>Micromonospora</taxon>
    </lineage>
</organism>
<name>A0A1C5K307_9ACTN</name>
<keyword evidence="1" id="KW-0472">Membrane</keyword>
<proteinExistence type="predicted"/>